<evidence type="ECO:0000313" key="2">
    <source>
        <dbReference type="Proteomes" id="UP000013966"/>
    </source>
</evidence>
<proteinExistence type="predicted"/>
<organism evidence="1 2">
    <name type="scientific">Caballeronia insecticola</name>
    <dbReference type="NCBI Taxonomy" id="758793"/>
    <lineage>
        <taxon>Bacteria</taxon>
        <taxon>Pseudomonadati</taxon>
        <taxon>Pseudomonadota</taxon>
        <taxon>Betaproteobacteria</taxon>
        <taxon>Burkholderiales</taxon>
        <taxon>Burkholderiaceae</taxon>
        <taxon>Caballeronia</taxon>
    </lineage>
</organism>
<keyword evidence="2" id="KW-1185">Reference proteome</keyword>
<dbReference type="STRING" id="758793.BRPE64_ACDS27330"/>
<evidence type="ECO:0008006" key="3">
    <source>
        <dbReference type="Google" id="ProtNLM"/>
    </source>
</evidence>
<dbReference type="HOGENOM" id="CLU_116223_0_0_4"/>
<gene>
    <name evidence="1" type="ORF">BRPE64_ACDS27330</name>
</gene>
<evidence type="ECO:0000313" key="1">
    <source>
        <dbReference type="EMBL" id="BAN24487.1"/>
    </source>
</evidence>
<accession>R4X0L4</accession>
<protein>
    <recommendedName>
        <fullName evidence="3">DUF697 domain-containing protein</fullName>
    </recommendedName>
</protein>
<dbReference type="PATRIC" id="fig|758793.3.peg.2739"/>
<reference evidence="1 2" key="2">
    <citation type="journal article" date="2018" name="Int. J. Syst. Evol. Microbiol.">
        <title>Burkholderia insecticola sp. nov., a gut symbiotic bacterium of the bean bug Riptortus pedestris.</title>
        <authorList>
            <person name="Takeshita K."/>
            <person name="Tamaki H."/>
            <person name="Ohbayashi T."/>
            <person name="Meng X.-Y."/>
            <person name="Sone T."/>
            <person name="Mitani Y."/>
            <person name="Peeters C."/>
            <person name="Kikuchi Y."/>
            <person name="Vandamme P."/>
        </authorList>
    </citation>
    <scope>NUCLEOTIDE SEQUENCE [LARGE SCALE GENOMIC DNA]</scope>
    <source>
        <strain evidence="1">RPE64</strain>
    </source>
</reference>
<name>R4X0L4_9BURK</name>
<dbReference type="Proteomes" id="UP000013966">
    <property type="component" value="Chromosome 1"/>
</dbReference>
<dbReference type="AlphaFoldDB" id="R4X0L4"/>
<sequence length="174" mass="18496">MQMTNKMQPKYRSREEIEALRNECKSMVTKRAGLSAGAAVVPVPGVDVGADVALLMAMLPAINQKFGLGEADLSSDPKLKQYVLVAATSRGSDLIGRAITKQIVKQLLKRLGISVASKSVAKFVPIIGQAVSAGLSFGVMKYVGNKHVDDCYNVAMKIFEQQEADADLPDAAGG</sequence>
<dbReference type="EMBL" id="AP013058">
    <property type="protein sequence ID" value="BAN24487.1"/>
    <property type="molecule type" value="Genomic_DNA"/>
</dbReference>
<dbReference type="KEGG" id="buo:BRPE64_ACDS27330"/>
<reference evidence="1 2" key="1">
    <citation type="journal article" date="2013" name="Genome Announc.">
        <title>Complete Genome Sequence of Burkholderia sp. Strain RPE64, Bacterial Symbiont of the Bean Bug Riptortus pedestris.</title>
        <authorList>
            <person name="Shibata T.F."/>
            <person name="Maeda T."/>
            <person name="Nikoh N."/>
            <person name="Yamaguchi K."/>
            <person name="Oshima K."/>
            <person name="Hattori M."/>
            <person name="Nishiyama T."/>
            <person name="Hasebe M."/>
            <person name="Fukatsu T."/>
            <person name="Kikuchi Y."/>
            <person name="Shigenobu S."/>
        </authorList>
    </citation>
    <scope>NUCLEOTIDE SEQUENCE [LARGE SCALE GENOMIC DNA]</scope>
</reference>